<keyword evidence="1" id="KW-0479">Metal-binding</keyword>
<reference evidence="7" key="1">
    <citation type="submission" date="2024-06" db="UniProtKB">
        <authorList>
            <consortium name="RefSeq"/>
        </authorList>
    </citation>
    <scope>NUCLEOTIDE SEQUENCE [LARGE SCALE GENOMIC DNA]</scope>
</reference>
<evidence type="ECO:0000259" key="6">
    <source>
        <dbReference type="PROSITE" id="PS51058"/>
    </source>
</evidence>
<feature type="region of interest" description="Disordered" evidence="5">
    <location>
        <begin position="372"/>
        <end position="391"/>
    </location>
</feature>
<feature type="compositionally biased region" description="Low complexity" evidence="5">
    <location>
        <begin position="565"/>
        <end position="582"/>
    </location>
</feature>
<dbReference type="InterPro" id="IPR002857">
    <property type="entry name" value="Znf_CXXC"/>
</dbReference>
<reference evidence="8" key="2">
    <citation type="submission" date="2025-08" db="UniProtKB">
        <authorList>
            <consortium name="RefSeq"/>
        </authorList>
    </citation>
    <scope>IDENTIFICATION</scope>
    <source>
        <tissue evidence="8">Whole sample</tissue>
    </source>
</reference>
<evidence type="ECO:0000313" key="7">
    <source>
        <dbReference type="Proteomes" id="UP000694844"/>
    </source>
</evidence>
<gene>
    <name evidence="8" type="primary">LOC111137168</name>
</gene>
<feature type="region of interest" description="Disordered" evidence="5">
    <location>
        <begin position="561"/>
        <end position="586"/>
    </location>
</feature>
<evidence type="ECO:0000256" key="4">
    <source>
        <dbReference type="PROSITE-ProRule" id="PRU00509"/>
    </source>
</evidence>
<feature type="domain" description="CXXC-type" evidence="6">
    <location>
        <begin position="54"/>
        <end position="95"/>
    </location>
</feature>
<dbReference type="AlphaFoldDB" id="A0A8B8EW35"/>
<dbReference type="RefSeq" id="XP_022344199.1">
    <property type="nucleotide sequence ID" value="XM_022488491.1"/>
</dbReference>
<feature type="region of interest" description="Disordered" evidence="5">
    <location>
        <begin position="423"/>
        <end position="453"/>
    </location>
</feature>
<name>A0A8B8EW35_CRAVI</name>
<feature type="compositionally biased region" description="Basic and acidic residues" evidence="5">
    <location>
        <begin position="441"/>
        <end position="453"/>
    </location>
</feature>
<dbReference type="Proteomes" id="UP000694844">
    <property type="component" value="Chromosome 1"/>
</dbReference>
<dbReference type="OrthoDB" id="6161078at2759"/>
<dbReference type="GO" id="GO:0003677">
    <property type="term" value="F:DNA binding"/>
    <property type="evidence" value="ECO:0007669"/>
    <property type="project" value="InterPro"/>
</dbReference>
<organism evidence="7 8">
    <name type="scientific">Crassostrea virginica</name>
    <name type="common">Eastern oyster</name>
    <dbReference type="NCBI Taxonomy" id="6565"/>
    <lineage>
        <taxon>Eukaryota</taxon>
        <taxon>Metazoa</taxon>
        <taxon>Spiralia</taxon>
        <taxon>Lophotrochozoa</taxon>
        <taxon>Mollusca</taxon>
        <taxon>Bivalvia</taxon>
        <taxon>Autobranchia</taxon>
        <taxon>Pteriomorphia</taxon>
        <taxon>Ostreida</taxon>
        <taxon>Ostreoidea</taxon>
        <taxon>Ostreidae</taxon>
        <taxon>Crassostrea</taxon>
    </lineage>
</organism>
<protein>
    <submittedName>
        <fullName evidence="8">Mucin-2-like</fullName>
    </submittedName>
</protein>
<dbReference type="KEGG" id="cvn:111137168"/>
<dbReference type="GO" id="GO:0008270">
    <property type="term" value="F:zinc ion binding"/>
    <property type="evidence" value="ECO:0007669"/>
    <property type="project" value="UniProtKB-KW"/>
</dbReference>
<proteinExistence type="predicted"/>
<dbReference type="GeneID" id="111137168"/>
<dbReference type="PROSITE" id="PS51058">
    <property type="entry name" value="ZF_CXXC"/>
    <property type="match status" value="1"/>
</dbReference>
<feature type="region of interest" description="Disordered" evidence="5">
    <location>
        <begin position="281"/>
        <end position="300"/>
    </location>
</feature>
<sequence length="657" mass="72634">MTAEESSLQFPLHVSTEDEEFVIEKDGDEATSPAGPQFDEHGFLSNEDQIGGVRLKRRRRCGQCGPCQVKENCNKCHYCVRKDVLKQTCVYRKCVYLRSKPKPYSRQPKEVIPLSQRPLINSSPADVPRPTSHQVTSLFPDNNGLAKTLMPNNTVSSPPLPFPFGLPSGPTQPTDVKFKPPPSTVTPDIFSNITEHKATNPITSLPGPMNNHQPSLIPSLTNNSLTAPLTDFSSSSFPRPSIHVPLPHSIRESPSLMHYPGYGRPMVNEPRAEVQSPCMYSPPSLRPPLRRSVSPITMPPFDRNTVGGYLDRAPSGPTYLPTSSDLYRPFTSIPSATPGYPYSTQSRFTHNPTAYPTASSLPGYSGLGMHPTLHPSAMPSNGPHYGAFQTPSFTSNQSIGCPKNGQCPPASQILDTQLMQERYGSTPNSKDNVSSKKKSKESRDSTADEMDWEHSRNMFNLSERRRRSSSSSDCHEFLSRKDRYKLPPIPAAPLFCAHLPWDMFNVYNWSRRPASVLSDDASRTSITSSDFECDIIGIDDLQINAMIRSDGCNSIEIEFDDRASETSSSSTKTRTQGSSQSTEEVDESLLQGKKVHILGSVHLKQDLGDEGIIQLELPGNKVTLEDAYLDSKLASYSCDVDSLMDFISREPELQCAD</sequence>
<keyword evidence="2 4" id="KW-0863">Zinc-finger</keyword>
<evidence type="ECO:0000256" key="2">
    <source>
        <dbReference type="ARBA" id="ARBA00022771"/>
    </source>
</evidence>
<accession>A0A8B8EW35</accession>
<keyword evidence="7" id="KW-1185">Reference proteome</keyword>
<keyword evidence="3" id="KW-0862">Zinc</keyword>
<evidence type="ECO:0000256" key="5">
    <source>
        <dbReference type="SAM" id="MobiDB-lite"/>
    </source>
</evidence>
<evidence type="ECO:0000313" key="8">
    <source>
        <dbReference type="RefSeq" id="XP_022344199.1"/>
    </source>
</evidence>
<evidence type="ECO:0000256" key="3">
    <source>
        <dbReference type="ARBA" id="ARBA00022833"/>
    </source>
</evidence>
<evidence type="ECO:0000256" key="1">
    <source>
        <dbReference type="ARBA" id="ARBA00022723"/>
    </source>
</evidence>
<dbReference type="Pfam" id="PF02008">
    <property type="entry name" value="zf-CXXC"/>
    <property type="match status" value="1"/>
</dbReference>